<sequence length="201" mass="22322">MIKKVTLSKFWRLALGLLLVGVGQRLLLTGVLSPWATDTALSIVLPLMSLAFCAVGLFLVIPIGVWFYKLHRSDKRLPKLILAYLLTAVTVGFLIGGLGQLLYDHTSFSYSNVKTGIWVFSTIIQTDLKVILIYSLVKIDRALPIKEDWRQTTPPLLIATGCTMVALVLSLWLPTVGGVVVSVVDSLILMATLYYFIYRIH</sequence>
<dbReference type="OrthoDB" id="2220475at2"/>
<gene>
    <name evidence="2" type="ORF">E4T82_11905</name>
</gene>
<dbReference type="RefSeq" id="WP_135182975.1">
    <property type="nucleotide sequence ID" value="NZ_JADGKZ010000043.1"/>
</dbReference>
<feature type="transmembrane region" description="Helical" evidence="1">
    <location>
        <begin position="115"/>
        <end position="136"/>
    </location>
</feature>
<feature type="transmembrane region" description="Helical" evidence="1">
    <location>
        <begin position="156"/>
        <end position="173"/>
    </location>
</feature>
<dbReference type="Proteomes" id="UP000297253">
    <property type="component" value="Unassembled WGS sequence"/>
</dbReference>
<feature type="transmembrane region" description="Helical" evidence="1">
    <location>
        <begin position="179"/>
        <end position="198"/>
    </location>
</feature>
<feature type="transmembrane region" description="Helical" evidence="1">
    <location>
        <begin position="80"/>
        <end position="103"/>
    </location>
</feature>
<protein>
    <submittedName>
        <fullName evidence="2">Uncharacterized protein</fullName>
    </submittedName>
</protein>
<organism evidence="2 3">
    <name type="scientific">Streptococcus cuniculi</name>
    <dbReference type="NCBI Taxonomy" id="1432788"/>
    <lineage>
        <taxon>Bacteria</taxon>
        <taxon>Bacillati</taxon>
        <taxon>Bacillota</taxon>
        <taxon>Bacilli</taxon>
        <taxon>Lactobacillales</taxon>
        <taxon>Streptococcaceae</taxon>
        <taxon>Streptococcus</taxon>
    </lineage>
</organism>
<comment type="caution">
    <text evidence="2">The sequence shown here is derived from an EMBL/GenBank/DDBJ whole genome shotgun (WGS) entry which is preliminary data.</text>
</comment>
<reference evidence="2 3" key="1">
    <citation type="submission" date="2019-03" db="EMBL/GenBank/DDBJ databases">
        <title>Diversity of the mouse oral microbiome.</title>
        <authorList>
            <person name="Joseph S."/>
            <person name="Aduse-Opoku J."/>
            <person name="Curtis M."/>
            <person name="Wade W."/>
            <person name="Hashim A."/>
        </authorList>
    </citation>
    <scope>NUCLEOTIDE SEQUENCE [LARGE SCALE GENOMIC DNA]</scope>
    <source>
        <strain evidence="2 3">WM131</strain>
    </source>
</reference>
<proteinExistence type="predicted"/>
<feature type="transmembrane region" description="Helical" evidence="1">
    <location>
        <begin position="41"/>
        <end position="68"/>
    </location>
</feature>
<evidence type="ECO:0000313" key="3">
    <source>
        <dbReference type="Proteomes" id="UP000297253"/>
    </source>
</evidence>
<dbReference type="AlphaFoldDB" id="A0A4Y9J6X4"/>
<accession>A0A4Y9J6X4</accession>
<keyword evidence="1" id="KW-1133">Transmembrane helix</keyword>
<keyword evidence="1" id="KW-0812">Transmembrane</keyword>
<keyword evidence="1" id="KW-0472">Membrane</keyword>
<dbReference type="EMBL" id="SPPD01000043">
    <property type="protein sequence ID" value="TFU96587.1"/>
    <property type="molecule type" value="Genomic_DNA"/>
</dbReference>
<evidence type="ECO:0000313" key="2">
    <source>
        <dbReference type="EMBL" id="TFU96587.1"/>
    </source>
</evidence>
<evidence type="ECO:0000256" key="1">
    <source>
        <dbReference type="SAM" id="Phobius"/>
    </source>
</evidence>
<name>A0A4Y9J6X4_9STRE</name>